<reference evidence="4 5" key="1">
    <citation type="submission" date="2012-08" db="EMBL/GenBank/DDBJ databases">
        <authorList>
            <person name="Gan P.H.P."/>
            <person name="Ikeda K."/>
            <person name="Irieda H."/>
            <person name="Narusaka M."/>
            <person name="O'Connell R.J."/>
            <person name="Narusaka Y."/>
            <person name="Takano Y."/>
            <person name="Kubo Y."/>
            <person name="Shirasu K."/>
        </authorList>
    </citation>
    <scope>NUCLEOTIDE SEQUENCE [LARGE SCALE GENOMIC DNA]</scope>
    <source>
        <strain evidence="4 5">Nara gc5</strain>
    </source>
</reference>
<evidence type="ECO:0000313" key="5">
    <source>
        <dbReference type="Proteomes" id="UP000011096"/>
    </source>
</evidence>
<keyword evidence="5" id="KW-1185">Reference proteome</keyword>
<dbReference type="Proteomes" id="UP000011096">
    <property type="component" value="Unassembled WGS sequence"/>
</dbReference>
<dbReference type="PROSITE" id="PS50181">
    <property type="entry name" value="FBOX"/>
    <property type="match status" value="1"/>
</dbReference>
<keyword evidence="2" id="KW-1133">Transmembrane helix</keyword>
<evidence type="ECO:0000256" key="2">
    <source>
        <dbReference type="SAM" id="Phobius"/>
    </source>
</evidence>
<proteinExistence type="predicted"/>
<comment type="caution">
    <text evidence="4">The sequence shown here is derived from an EMBL/GenBank/DDBJ whole genome shotgun (WGS) entry which is preliminary data.</text>
</comment>
<reference evidence="4 5" key="2">
    <citation type="submission" date="2020-04" db="EMBL/GenBank/DDBJ databases">
        <title>Genome sequencing and assembly of multiple isolates from the Colletotrichum gloeosporioides species complex.</title>
        <authorList>
            <person name="Gan P."/>
            <person name="Shirasu K."/>
        </authorList>
    </citation>
    <scope>NUCLEOTIDE SEQUENCE [LARGE SCALE GENOMIC DNA]</scope>
    <source>
        <strain evidence="4 5">Nara gc5</strain>
    </source>
</reference>
<dbReference type="InParanoid" id="A0A7J6JCM7"/>
<protein>
    <recommendedName>
        <fullName evidence="3">F-box domain-containing protein</fullName>
    </recommendedName>
</protein>
<evidence type="ECO:0000259" key="3">
    <source>
        <dbReference type="PROSITE" id="PS50181"/>
    </source>
</evidence>
<accession>A0A7J6JCM7</accession>
<organism evidence="4 5">
    <name type="scientific">Colletotrichum fructicola (strain Nara gc5)</name>
    <name type="common">Anthracnose fungus</name>
    <name type="synonym">Colletotrichum gloeosporioides (strain Nara gc5)</name>
    <dbReference type="NCBI Taxonomy" id="1213859"/>
    <lineage>
        <taxon>Eukaryota</taxon>
        <taxon>Fungi</taxon>
        <taxon>Dikarya</taxon>
        <taxon>Ascomycota</taxon>
        <taxon>Pezizomycotina</taxon>
        <taxon>Sordariomycetes</taxon>
        <taxon>Hypocreomycetidae</taxon>
        <taxon>Glomerellales</taxon>
        <taxon>Glomerellaceae</taxon>
        <taxon>Colletotrichum</taxon>
        <taxon>Colletotrichum gloeosporioides species complex</taxon>
    </lineage>
</organism>
<keyword evidence="2" id="KW-0812">Transmembrane</keyword>
<evidence type="ECO:0000313" key="4">
    <source>
        <dbReference type="EMBL" id="KAF4487561.1"/>
    </source>
</evidence>
<sequence>MAVTIDDLPNEILAQIFTYLDRPAPSDSKLHDQPSSLMLQNPFFDRDLKNVSVVTKLWRAAVLPLLFRHVVWTIDRFELPLIEETRDPAATIDFLRFLRDNNLTNYVTTVTMFVEDALGGVATSHLASSVELMESGHANKASYSEDYNWLWRTLFEHVDPVRLSIIASPRVLAQLLSRMLFLGDAWNFDMPQHILSLSRKSKKVVTSKYKSKATASSSRDAPSPENPHQKRVPCDLFTIRPWQSLLLNEGSSTRVYKTYEYYLKRPPSMLGALLGAEEFPNDEPLIAPSIRDFSYVGIFPLSSHFNTLVQHVPRLDRLFVQLVPRNDILQDADEMRNIDIADLWMERNTSYSMLFRELFDPDPDSPWLELKTFESGDAADREAWEMAVQFVQFSGVQGWKVESEGVFVREGNESGPILGMSQLSGQLRRWAFNGVATLPVSSAMLYMGNGGPVPDCAYSRTFYPNKPMMIPHSVAQLGAATASNGVTLVSHAELLPQPDFSMEFSPFLTHHSMERLLRREATMRHAPFIFLTAVAGTTVVQGTCFVPNGTDRHALTNIENNRYEPCEGNGHSMCCNVVSGDKCQADGLCWNEGGRLTWRESCTDPTWQSPKCVKLCISDDYQTEGVGATGTDIVVTKCADGSYCCGNNKNATDCCTAGRGVKIVNGEVATTSSATASASTIISTSSSIPTTSSAASSSSEPSSNQAGVIGGAVGGGVGAVVLALAAWFFWYKRRKRNTGACGDVADMTQSYVAVSQEAKCPTVVEAPSYYPPVEMPGEGHPAELGSESMRPPSRR</sequence>
<evidence type="ECO:0000256" key="1">
    <source>
        <dbReference type="SAM" id="MobiDB-lite"/>
    </source>
</evidence>
<dbReference type="OrthoDB" id="5296720at2759"/>
<name>A0A7J6JCM7_COLFN</name>
<dbReference type="AlphaFoldDB" id="A0A7J6JCM7"/>
<dbReference type="RefSeq" id="XP_031889250.2">
    <property type="nucleotide sequence ID" value="XM_032031297.2"/>
</dbReference>
<feature type="transmembrane region" description="Helical" evidence="2">
    <location>
        <begin position="706"/>
        <end position="730"/>
    </location>
</feature>
<feature type="region of interest" description="Disordered" evidence="1">
    <location>
        <begin position="210"/>
        <end position="231"/>
    </location>
</feature>
<feature type="domain" description="F-box" evidence="3">
    <location>
        <begin position="2"/>
        <end position="21"/>
    </location>
</feature>
<dbReference type="EMBL" id="ANPB02000003">
    <property type="protein sequence ID" value="KAF4487561.1"/>
    <property type="molecule type" value="Genomic_DNA"/>
</dbReference>
<feature type="region of interest" description="Disordered" evidence="1">
    <location>
        <begin position="774"/>
        <end position="795"/>
    </location>
</feature>
<gene>
    <name evidence="4" type="ORF">CGGC5_v006536</name>
</gene>
<feature type="region of interest" description="Disordered" evidence="1">
    <location>
        <begin position="686"/>
        <end position="705"/>
    </location>
</feature>
<dbReference type="InterPro" id="IPR001810">
    <property type="entry name" value="F-box_dom"/>
</dbReference>
<keyword evidence="2" id="KW-0472">Membrane</keyword>
<dbReference type="GeneID" id="43615352"/>